<dbReference type="InterPro" id="IPR036390">
    <property type="entry name" value="WH_DNA-bd_sf"/>
</dbReference>
<dbReference type="Pfam" id="PF02082">
    <property type="entry name" value="Rrf2"/>
    <property type="match status" value="1"/>
</dbReference>
<sequence length="152" mass="15645">MFKLSRMTDYGVVLLSSMAQRPDCLSTAPDLADRTMLPAPTVAKILKALAKGQVIVATRGAQGGYSLARPAADITVAEIIAALDGPVALTACVDGSDDNCSVERLCPLAGGWNRINLAVKAALDDVSLADLISECGMSDPAFGAAPGITLQQ</sequence>
<dbReference type="Gene3D" id="1.10.10.10">
    <property type="entry name" value="Winged helix-like DNA-binding domain superfamily/Winged helix DNA-binding domain"/>
    <property type="match status" value="1"/>
</dbReference>
<reference evidence="1 2" key="1">
    <citation type="submission" date="2020-04" db="EMBL/GenBank/DDBJ databases">
        <title>Rhodospirillaceae bacterium KN72 isolated from deep sea.</title>
        <authorList>
            <person name="Zhang D.-C."/>
        </authorList>
    </citation>
    <scope>NUCLEOTIDE SEQUENCE [LARGE SCALE GENOMIC DNA]</scope>
    <source>
        <strain evidence="1 2">KN72</strain>
    </source>
</reference>
<dbReference type="EMBL" id="JABBNT010000002">
    <property type="protein sequence ID" value="NMM44564.1"/>
    <property type="molecule type" value="Genomic_DNA"/>
</dbReference>
<protein>
    <submittedName>
        <fullName evidence="1">SUF system Fe-S cluster assembly regulator</fullName>
    </submittedName>
</protein>
<dbReference type="GO" id="GO:0003700">
    <property type="term" value="F:DNA-binding transcription factor activity"/>
    <property type="evidence" value="ECO:0007669"/>
    <property type="project" value="TreeGrafter"/>
</dbReference>
<evidence type="ECO:0000313" key="2">
    <source>
        <dbReference type="Proteomes" id="UP000539372"/>
    </source>
</evidence>
<dbReference type="SUPFAM" id="SSF46785">
    <property type="entry name" value="Winged helix' DNA-binding domain"/>
    <property type="match status" value="1"/>
</dbReference>
<dbReference type="AlphaFoldDB" id="A0A7Y0DZQ9"/>
<dbReference type="NCBIfam" id="TIGR00738">
    <property type="entry name" value="rrf2_super"/>
    <property type="match status" value="1"/>
</dbReference>
<dbReference type="InterPro" id="IPR014290">
    <property type="entry name" value="SUF_FeS_clus_asmbl_reg"/>
</dbReference>
<keyword evidence="2" id="KW-1185">Reference proteome</keyword>
<accession>A0A7Y0DZQ9</accession>
<dbReference type="PANTHER" id="PTHR33221:SF2">
    <property type="entry name" value="TRANSCRIPTIONAL REGULATOR"/>
    <property type="match status" value="1"/>
</dbReference>
<dbReference type="PROSITE" id="PS51197">
    <property type="entry name" value="HTH_RRF2_2"/>
    <property type="match status" value="1"/>
</dbReference>
<name>A0A7Y0DZQ9_9PROT</name>
<organism evidence="1 2">
    <name type="scientific">Pacificispira spongiicola</name>
    <dbReference type="NCBI Taxonomy" id="2729598"/>
    <lineage>
        <taxon>Bacteria</taxon>
        <taxon>Pseudomonadati</taxon>
        <taxon>Pseudomonadota</taxon>
        <taxon>Alphaproteobacteria</taxon>
        <taxon>Rhodospirillales</taxon>
        <taxon>Rhodospirillaceae</taxon>
        <taxon>Pacificispira</taxon>
    </lineage>
</organism>
<dbReference type="NCBIfam" id="TIGR02944">
    <property type="entry name" value="suf_reg_Xantho"/>
    <property type="match status" value="1"/>
</dbReference>
<gene>
    <name evidence="1" type="ORF">HH303_08735</name>
</gene>
<dbReference type="RefSeq" id="WP_169624848.1">
    <property type="nucleotide sequence ID" value="NZ_JABBNT010000002.1"/>
</dbReference>
<evidence type="ECO:0000313" key="1">
    <source>
        <dbReference type="EMBL" id="NMM44564.1"/>
    </source>
</evidence>
<comment type="caution">
    <text evidence="1">The sequence shown here is derived from an EMBL/GenBank/DDBJ whole genome shotgun (WGS) entry which is preliminary data.</text>
</comment>
<dbReference type="PANTHER" id="PTHR33221">
    <property type="entry name" value="WINGED HELIX-TURN-HELIX TRANSCRIPTIONAL REGULATOR, RRF2 FAMILY"/>
    <property type="match status" value="1"/>
</dbReference>
<dbReference type="InterPro" id="IPR036388">
    <property type="entry name" value="WH-like_DNA-bd_sf"/>
</dbReference>
<dbReference type="InterPro" id="IPR000944">
    <property type="entry name" value="Tscrpt_reg_Rrf2"/>
</dbReference>
<dbReference type="Proteomes" id="UP000539372">
    <property type="component" value="Unassembled WGS sequence"/>
</dbReference>
<dbReference type="GO" id="GO:0005829">
    <property type="term" value="C:cytosol"/>
    <property type="evidence" value="ECO:0007669"/>
    <property type="project" value="TreeGrafter"/>
</dbReference>
<proteinExistence type="predicted"/>